<dbReference type="PANTHER" id="PTHR47584:SF14">
    <property type="entry name" value="L10-INTERACTING MYB DOMAIN-CONTAINING PROTEIN-LIKE"/>
    <property type="match status" value="1"/>
</dbReference>
<accession>A0A392NUU8</accession>
<feature type="compositionally biased region" description="Basic and acidic residues" evidence="1">
    <location>
        <begin position="33"/>
        <end position="44"/>
    </location>
</feature>
<reference evidence="2 3" key="1">
    <citation type="journal article" date="2018" name="Front. Plant Sci.">
        <title>Red Clover (Trifolium pratense) and Zigzag Clover (T. medium) - A Picture of Genomic Similarities and Differences.</title>
        <authorList>
            <person name="Dluhosova J."/>
            <person name="Istvanek J."/>
            <person name="Nedelnik J."/>
            <person name="Repkova J."/>
        </authorList>
    </citation>
    <scope>NUCLEOTIDE SEQUENCE [LARGE SCALE GENOMIC DNA]</scope>
    <source>
        <strain evidence="3">cv. 10/8</strain>
        <tissue evidence="2">Leaf</tissue>
    </source>
</reference>
<sequence>MKLNANNAHVDNDSSDNDIQVERIIRSGKQKIQVKDHASKKESTSHQVGDALVARAQSRDKIVESSSSHVTRDCSLTKCVVALEEIRDISDDIFGKALEKFKDPDWREMFIAMSNDRRRGWLFRL</sequence>
<organism evidence="2 3">
    <name type="scientific">Trifolium medium</name>
    <dbReference type="NCBI Taxonomy" id="97028"/>
    <lineage>
        <taxon>Eukaryota</taxon>
        <taxon>Viridiplantae</taxon>
        <taxon>Streptophyta</taxon>
        <taxon>Embryophyta</taxon>
        <taxon>Tracheophyta</taxon>
        <taxon>Spermatophyta</taxon>
        <taxon>Magnoliopsida</taxon>
        <taxon>eudicotyledons</taxon>
        <taxon>Gunneridae</taxon>
        <taxon>Pentapetalae</taxon>
        <taxon>rosids</taxon>
        <taxon>fabids</taxon>
        <taxon>Fabales</taxon>
        <taxon>Fabaceae</taxon>
        <taxon>Papilionoideae</taxon>
        <taxon>50 kb inversion clade</taxon>
        <taxon>NPAAA clade</taxon>
        <taxon>Hologalegina</taxon>
        <taxon>IRL clade</taxon>
        <taxon>Trifolieae</taxon>
        <taxon>Trifolium</taxon>
    </lineage>
</organism>
<evidence type="ECO:0000256" key="1">
    <source>
        <dbReference type="SAM" id="MobiDB-lite"/>
    </source>
</evidence>
<dbReference type="InterPro" id="IPR045026">
    <property type="entry name" value="LIMYB"/>
</dbReference>
<dbReference type="PANTHER" id="PTHR47584">
    <property type="match status" value="1"/>
</dbReference>
<keyword evidence="3" id="KW-1185">Reference proteome</keyword>
<name>A0A392NUU8_9FABA</name>
<comment type="caution">
    <text evidence="2">The sequence shown here is derived from an EMBL/GenBank/DDBJ whole genome shotgun (WGS) entry which is preliminary data.</text>
</comment>
<protein>
    <submittedName>
        <fullName evidence="2">FBD-associated F-box protein</fullName>
    </submittedName>
</protein>
<feature type="region of interest" description="Disordered" evidence="1">
    <location>
        <begin position="30"/>
        <end position="49"/>
    </location>
</feature>
<evidence type="ECO:0000313" key="2">
    <source>
        <dbReference type="EMBL" id="MCI03597.1"/>
    </source>
</evidence>
<evidence type="ECO:0000313" key="3">
    <source>
        <dbReference type="Proteomes" id="UP000265520"/>
    </source>
</evidence>
<proteinExistence type="predicted"/>
<dbReference type="Proteomes" id="UP000265520">
    <property type="component" value="Unassembled WGS sequence"/>
</dbReference>
<dbReference type="AlphaFoldDB" id="A0A392NUU8"/>
<dbReference type="EMBL" id="LXQA010052707">
    <property type="protein sequence ID" value="MCI03597.1"/>
    <property type="molecule type" value="Genomic_DNA"/>
</dbReference>